<keyword evidence="2" id="KW-1185">Reference proteome</keyword>
<gene>
    <name evidence="1" type="ORF">NECAME_11064</name>
</gene>
<dbReference type="EMBL" id="KI660172">
    <property type="protein sequence ID" value="ETN77396.1"/>
    <property type="molecule type" value="Genomic_DNA"/>
</dbReference>
<evidence type="ECO:0000313" key="1">
    <source>
        <dbReference type="EMBL" id="ETN77396.1"/>
    </source>
</evidence>
<dbReference type="Proteomes" id="UP000053676">
    <property type="component" value="Unassembled WGS sequence"/>
</dbReference>
<sequence>MYIATRNDEEKDEEEVIAETVVPSEEQRRNNVDKYDQYGAFLASTLRDMPEQEAKKKMKNIMLILLDDSAK</sequence>
<accession>W2T894</accession>
<proteinExistence type="predicted"/>
<dbReference type="AlphaFoldDB" id="W2T894"/>
<organism evidence="1 2">
    <name type="scientific">Necator americanus</name>
    <name type="common">Human hookworm</name>
    <dbReference type="NCBI Taxonomy" id="51031"/>
    <lineage>
        <taxon>Eukaryota</taxon>
        <taxon>Metazoa</taxon>
        <taxon>Ecdysozoa</taxon>
        <taxon>Nematoda</taxon>
        <taxon>Chromadorea</taxon>
        <taxon>Rhabditida</taxon>
        <taxon>Rhabditina</taxon>
        <taxon>Rhabditomorpha</taxon>
        <taxon>Strongyloidea</taxon>
        <taxon>Ancylostomatidae</taxon>
        <taxon>Bunostominae</taxon>
        <taxon>Necator</taxon>
    </lineage>
</organism>
<evidence type="ECO:0008006" key="3">
    <source>
        <dbReference type="Google" id="ProtNLM"/>
    </source>
</evidence>
<dbReference type="KEGG" id="nai:NECAME_11064"/>
<protein>
    <recommendedName>
        <fullName evidence="3">BESS domain-containing protein</fullName>
    </recommendedName>
</protein>
<name>W2T894_NECAM</name>
<reference evidence="2" key="1">
    <citation type="journal article" date="2014" name="Nat. Genet.">
        <title>Genome of the human hookworm Necator americanus.</title>
        <authorList>
            <person name="Tang Y.T."/>
            <person name="Gao X."/>
            <person name="Rosa B.A."/>
            <person name="Abubucker S."/>
            <person name="Hallsworth-Pepin K."/>
            <person name="Martin J."/>
            <person name="Tyagi R."/>
            <person name="Heizer E."/>
            <person name="Zhang X."/>
            <person name="Bhonagiri-Palsikar V."/>
            <person name="Minx P."/>
            <person name="Warren W.C."/>
            <person name="Wang Q."/>
            <person name="Zhan B."/>
            <person name="Hotez P.J."/>
            <person name="Sternberg P.W."/>
            <person name="Dougall A."/>
            <person name="Gaze S.T."/>
            <person name="Mulvenna J."/>
            <person name="Sotillo J."/>
            <person name="Ranganathan S."/>
            <person name="Rabelo E.M."/>
            <person name="Wilson R.K."/>
            <person name="Felgner P.L."/>
            <person name="Bethony J."/>
            <person name="Hawdon J.M."/>
            <person name="Gasser R.B."/>
            <person name="Loukas A."/>
            <person name="Mitreva M."/>
        </authorList>
    </citation>
    <scope>NUCLEOTIDE SEQUENCE [LARGE SCALE GENOMIC DNA]</scope>
</reference>
<evidence type="ECO:0000313" key="2">
    <source>
        <dbReference type="Proteomes" id="UP000053676"/>
    </source>
</evidence>